<reference evidence="1" key="1">
    <citation type="submission" date="2021-01" db="EMBL/GenBank/DDBJ databases">
        <title>Phytophthora aleatoria, a newly-described species from Pinus radiata is distinct from Phytophthora cactorum isolates based on comparative genomics.</title>
        <authorList>
            <person name="Mcdougal R."/>
            <person name="Panda P."/>
            <person name="Williams N."/>
            <person name="Studholme D.J."/>
        </authorList>
    </citation>
    <scope>NUCLEOTIDE SEQUENCE</scope>
    <source>
        <strain evidence="1">NZFS 3830</strain>
    </source>
</reference>
<dbReference type="OrthoDB" id="128297at2759"/>
<accession>A0A8T1V099</accession>
<protein>
    <submittedName>
        <fullName evidence="1">Uncharacterized protein</fullName>
    </submittedName>
</protein>
<evidence type="ECO:0000313" key="1">
    <source>
        <dbReference type="EMBL" id="KAG6974347.1"/>
    </source>
</evidence>
<comment type="caution">
    <text evidence="1">The sequence shown here is derived from an EMBL/GenBank/DDBJ whole genome shotgun (WGS) entry which is preliminary data.</text>
</comment>
<dbReference type="Proteomes" id="UP000688947">
    <property type="component" value="Unassembled WGS sequence"/>
</dbReference>
<sequence>MRDMKDLAEARLAGNVSAYCEQPRAEISHNYLYCWDNKYHHLPEAFEFPSTDPLTAWKLWWVGNTSLNYPPLQSISTIDLRRLSHFQSGRSS</sequence>
<dbReference type="AlphaFoldDB" id="A0A8T1V099"/>
<dbReference type="EMBL" id="JAENGZ010000007">
    <property type="protein sequence ID" value="KAG6974347.1"/>
    <property type="molecule type" value="Genomic_DNA"/>
</dbReference>
<organism evidence="1 2">
    <name type="scientific">Phytophthora cactorum</name>
    <dbReference type="NCBI Taxonomy" id="29920"/>
    <lineage>
        <taxon>Eukaryota</taxon>
        <taxon>Sar</taxon>
        <taxon>Stramenopiles</taxon>
        <taxon>Oomycota</taxon>
        <taxon>Peronosporomycetes</taxon>
        <taxon>Peronosporales</taxon>
        <taxon>Peronosporaceae</taxon>
        <taxon>Phytophthora</taxon>
    </lineage>
</organism>
<evidence type="ECO:0000313" key="2">
    <source>
        <dbReference type="Proteomes" id="UP000688947"/>
    </source>
</evidence>
<name>A0A8T1V099_9STRA</name>
<proteinExistence type="predicted"/>
<gene>
    <name evidence="1" type="ORF">JG687_00000355</name>
</gene>